<feature type="region of interest" description="Disordered" evidence="1">
    <location>
        <begin position="178"/>
        <end position="199"/>
    </location>
</feature>
<evidence type="ECO:0000313" key="4">
    <source>
        <dbReference type="WBParaSite" id="SSLN_0002012201-mRNA-1"/>
    </source>
</evidence>
<dbReference type="WBParaSite" id="SSLN_0002012201-mRNA-1">
    <property type="protein sequence ID" value="SSLN_0002012201-mRNA-1"/>
    <property type="gene ID" value="SSLN_0002012201"/>
</dbReference>
<accession>A0A183TSE5</accession>
<keyword evidence="3" id="KW-1185">Reference proteome</keyword>
<name>A0A183TSE5_SCHSO</name>
<protein>
    <submittedName>
        <fullName evidence="2 4">Uncharacterized protein</fullName>
    </submittedName>
</protein>
<reference evidence="4" key="1">
    <citation type="submission" date="2016-06" db="UniProtKB">
        <authorList>
            <consortium name="WormBaseParasite"/>
        </authorList>
    </citation>
    <scope>IDENTIFICATION</scope>
</reference>
<gene>
    <name evidence="2" type="ORF">SSLN_LOCUS19394</name>
</gene>
<dbReference type="AlphaFoldDB" id="A0A183TSE5"/>
<dbReference type="Proteomes" id="UP000275846">
    <property type="component" value="Unassembled WGS sequence"/>
</dbReference>
<proteinExistence type="predicted"/>
<evidence type="ECO:0000313" key="3">
    <source>
        <dbReference type="Proteomes" id="UP000275846"/>
    </source>
</evidence>
<organism evidence="4">
    <name type="scientific">Schistocephalus solidus</name>
    <name type="common">Tapeworm</name>
    <dbReference type="NCBI Taxonomy" id="70667"/>
    <lineage>
        <taxon>Eukaryota</taxon>
        <taxon>Metazoa</taxon>
        <taxon>Spiralia</taxon>
        <taxon>Lophotrochozoa</taxon>
        <taxon>Platyhelminthes</taxon>
        <taxon>Cestoda</taxon>
        <taxon>Eucestoda</taxon>
        <taxon>Diphyllobothriidea</taxon>
        <taxon>Diphyllobothriidae</taxon>
        <taxon>Schistocephalus</taxon>
    </lineage>
</organism>
<evidence type="ECO:0000313" key="2">
    <source>
        <dbReference type="EMBL" id="VDM05780.1"/>
    </source>
</evidence>
<dbReference type="OrthoDB" id="6272747at2759"/>
<reference evidence="2 3" key="2">
    <citation type="submission" date="2018-11" db="EMBL/GenBank/DDBJ databases">
        <authorList>
            <consortium name="Pathogen Informatics"/>
        </authorList>
    </citation>
    <scope>NUCLEOTIDE SEQUENCE [LARGE SCALE GENOMIC DNA]</scope>
    <source>
        <strain evidence="2 3">NST_G2</strain>
    </source>
</reference>
<dbReference type="EMBL" id="UYSU01047296">
    <property type="protein sequence ID" value="VDM05780.1"/>
    <property type="molecule type" value="Genomic_DNA"/>
</dbReference>
<sequence length="199" mass="21347">MCPFPDPHIVFRGFFSVTKRRETSLAASLLRERMRMEYSGISDLKVDVDTGCVLVLMGGQLLHFFDNQWGINSLSPTQSANNDESSLNGVTRPTLIPVPSPLQPAICPMNPYLVAMVSDIDLILASVPPPQPATGVDASATPPTIINLTNLPANGCDKFKNAVLVVFGLAILPGRKKFPTGPAKARGPQIRRASPISVA</sequence>
<evidence type="ECO:0000256" key="1">
    <source>
        <dbReference type="SAM" id="MobiDB-lite"/>
    </source>
</evidence>